<comment type="caution">
    <text evidence="1">The sequence shown here is derived from an EMBL/GenBank/DDBJ whole genome shotgun (WGS) entry which is preliminary data.</text>
</comment>
<dbReference type="InterPro" id="IPR038883">
    <property type="entry name" value="AN11006-like"/>
</dbReference>
<accession>A0A8H3G0G5</accession>
<dbReference type="PANTHER" id="PTHR42085">
    <property type="entry name" value="F-BOX DOMAIN-CONTAINING PROTEIN"/>
    <property type="match status" value="1"/>
</dbReference>
<dbReference type="Proteomes" id="UP000664203">
    <property type="component" value="Unassembled WGS sequence"/>
</dbReference>
<evidence type="ECO:0000313" key="1">
    <source>
        <dbReference type="EMBL" id="CAF9933495.1"/>
    </source>
</evidence>
<dbReference type="OrthoDB" id="5421806at2759"/>
<gene>
    <name evidence="1" type="ORF">ALECFALPRED_005613</name>
</gene>
<protein>
    <submittedName>
        <fullName evidence="1">Uncharacterized protein</fullName>
    </submittedName>
</protein>
<sequence>MDSEDTAKATALSFLSLPPEVRLPIYEHLLVHSSSIEPQFLRHPDYYSGIQRAQRALSNSRAHPIHLEAMPVLYGKNTFWYSCDMSILNDEDYLKVGFPDQNLQQIKHLKLQVQPKVDVEPILPVSVAATIQYFVNRGCDLQTFRMLLDEQKHSLLRAVAFSNEVCAALAGLKVSKTLTISISYSEQRTPIEHETRGTIGDSFGKRIRSLASQKNFTFMEEVAFDTEFLGANEDREAREDDSFEDSDEFFDEDDPDCYRTTYRFSWCLRPQNSKAQTDSASA</sequence>
<organism evidence="1 2">
    <name type="scientific">Alectoria fallacina</name>
    <dbReference type="NCBI Taxonomy" id="1903189"/>
    <lineage>
        <taxon>Eukaryota</taxon>
        <taxon>Fungi</taxon>
        <taxon>Dikarya</taxon>
        <taxon>Ascomycota</taxon>
        <taxon>Pezizomycotina</taxon>
        <taxon>Lecanoromycetes</taxon>
        <taxon>OSLEUM clade</taxon>
        <taxon>Lecanoromycetidae</taxon>
        <taxon>Lecanorales</taxon>
        <taxon>Lecanorineae</taxon>
        <taxon>Parmeliaceae</taxon>
        <taxon>Alectoria</taxon>
    </lineage>
</organism>
<dbReference type="EMBL" id="CAJPDR010000355">
    <property type="protein sequence ID" value="CAF9933495.1"/>
    <property type="molecule type" value="Genomic_DNA"/>
</dbReference>
<evidence type="ECO:0000313" key="2">
    <source>
        <dbReference type="Proteomes" id="UP000664203"/>
    </source>
</evidence>
<keyword evidence="2" id="KW-1185">Reference proteome</keyword>
<dbReference type="PANTHER" id="PTHR42085:SF2">
    <property type="entry name" value="F-BOX DOMAIN-CONTAINING PROTEIN"/>
    <property type="match status" value="1"/>
</dbReference>
<dbReference type="AlphaFoldDB" id="A0A8H3G0G5"/>
<reference evidence="1" key="1">
    <citation type="submission" date="2021-03" db="EMBL/GenBank/DDBJ databases">
        <authorList>
            <person name="Tagirdzhanova G."/>
        </authorList>
    </citation>
    <scope>NUCLEOTIDE SEQUENCE</scope>
</reference>
<proteinExistence type="predicted"/>
<name>A0A8H3G0G5_9LECA</name>